<sequence length="105" mass="11759">SKKEEVKPREVVFGARLPLIRINSSAGEANQAALEIAVDGVNEYFSDIGSKTKVKLIVEDTKTDLMIALEKINSLLAVNREQLDRLNSYLDSRKNKRKRPSSNSE</sequence>
<organism evidence="1">
    <name type="scientific">marine sediment metagenome</name>
    <dbReference type="NCBI Taxonomy" id="412755"/>
    <lineage>
        <taxon>unclassified sequences</taxon>
        <taxon>metagenomes</taxon>
        <taxon>ecological metagenomes</taxon>
    </lineage>
</organism>
<reference evidence="1" key="1">
    <citation type="journal article" date="2014" name="Front. Microbiol.">
        <title>High frequency of phylogenetically diverse reductive dehalogenase-homologous genes in deep subseafloor sedimentary metagenomes.</title>
        <authorList>
            <person name="Kawai M."/>
            <person name="Futagami T."/>
            <person name="Toyoda A."/>
            <person name="Takaki Y."/>
            <person name="Nishi S."/>
            <person name="Hori S."/>
            <person name="Arai W."/>
            <person name="Tsubouchi T."/>
            <person name="Morono Y."/>
            <person name="Uchiyama I."/>
            <person name="Ito T."/>
            <person name="Fujiyama A."/>
            <person name="Inagaki F."/>
            <person name="Takami H."/>
        </authorList>
    </citation>
    <scope>NUCLEOTIDE SEQUENCE</scope>
    <source>
        <strain evidence="1">Expedition CK06-06</strain>
    </source>
</reference>
<gene>
    <name evidence="1" type="ORF">S03H2_26223</name>
</gene>
<protein>
    <submittedName>
        <fullName evidence="1">Uncharacterized protein</fullName>
    </submittedName>
</protein>
<proteinExistence type="predicted"/>
<evidence type="ECO:0000313" key="1">
    <source>
        <dbReference type="EMBL" id="GAH40393.1"/>
    </source>
</evidence>
<dbReference type="AlphaFoldDB" id="X1H516"/>
<name>X1H516_9ZZZZ</name>
<dbReference type="Gene3D" id="3.40.50.2300">
    <property type="match status" value="1"/>
</dbReference>
<feature type="non-terminal residue" evidence="1">
    <location>
        <position position="1"/>
    </location>
</feature>
<comment type="caution">
    <text evidence="1">The sequence shown here is derived from an EMBL/GenBank/DDBJ whole genome shotgun (WGS) entry which is preliminary data.</text>
</comment>
<accession>X1H516</accession>
<dbReference type="EMBL" id="BARU01015114">
    <property type="protein sequence ID" value="GAH40393.1"/>
    <property type="molecule type" value="Genomic_DNA"/>
</dbReference>